<evidence type="ECO:0000313" key="1">
    <source>
        <dbReference type="EMBL" id="VYU68690.1"/>
    </source>
</evidence>
<dbReference type="AlphaFoldDB" id="A0A6N3GXK2"/>
<name>A0A6N3GXK2_9BACT</name>
<organism evidence="1">
    <name type="scientific">Parabacteroides merdae</name>
    <dbReference type="NCBI Taxonomy" id="46503"/>
    <lineage>
        <taxon>Bacteria</taxon>
        <taxon>Pseudomonadati</taxon>
        <taxon>Bacteroidota</taxon>
        <taxon>Bacteroidia</taxon>
        <taxon>Bacteroidales</taxon>
        <taxon>Tannerellaceae</taxon>
        <taxon>Parabacteroides</taxon>
    </lineage>
</organism>
<sequence>MQDAYEDFVKQIVTISHSEDYTHVFRMLNLTRIEIAPLKGCIRMGWGENTLKNLYIHKALSLIGAELELLNLKTTHPEQFNSPVSTEFKSDLYVLPKSKELGIIGIAEIVLALFLLGKIVGENGTPVPKIQLARGFEQLFNLKFGSIYDKIGKVFTRKPYNLTKTLDALRNTITREDRKRKNK</sequence>
<proteinExistence type="predicted"/>
<dbReference type="EMBL" id="CACRUV010000046">
    <property type="protein sequence ID" value="VYU68690.1"/>
    <property type="molecule type" value="Genomic_DNA"/>
</dbReference>
<gene>
    <name evidence="1" type="ORF">PMLFYP103_03235</name>
</gene>
<evidence type="ECO:0008006" key="2">
    <source>
        <dbReference type="Google" id="ProtNLM"/>
    </source>
</evidence>
<reference evidence="1" key="1">
    <citation type="submission" date="2019-11" db="EMBL/GenBank/DDBJ databases">
        <authorList>
            <person name="Feng L."/>
        </authorList>
    </citation>
    <scope>NUCLEOTIDE SEQUENCE</scope>
    <source>
        <strain evidence="1">PmerdaeLFYP103</strain>
    </source>
</reference>
<accession>A0A6N3GXK2</accession>
<protein>
    <recommendedName>
        <fullName evidence="2">RteC protein</fullName>
    </recommendedName>
</protein>